<name>A0A937RNH8_9ACTN</name>
<dbReference type="PANTHER" id="PTHR43156">
    <property type="entry name" value="STAGE II SPORULATION PROTEIN E-RELATED"/>
    <property type="match status" value="1"/>
</dbReference>
<gene>
    <name evidence="4" type="ORF">I7412_18415</name>
</gene>
<dbReference type="SUPFAM" id="SSF81606">
    <property type="entry name" value="PP2C-like"/>
    <property type="match status" value="1"/>
</dbReference>
<dbReference type="GO" id="GO:0016791">
    <property type="term" value="F:phosphatase activity"/>
    <property type="evidence" value="ECO:0007669"/>
    <property type="project" value="TreeGrafter"/>
</dbReference>
<dbReference type="InterPro" id="IPR003018">
    <property type="entry name" value="GAF"/>
</dbReference>
<dbReference type="SMART" id="SM00331">
    <property type="entry name" value="PP2C_SIG"/>
    <property type="match status" value="1"/>
</dbReference>
<reference evidence="4" key="1">
    <citation type="submission" date="2020-12" db="EMBL/GenBank/DDBJ databases">
        <title>Genomic characterization of non-nitrogen-fixing Frankia strains.</title>
        <authorList>
            <person name="Carlos-Shanley C."/>
            <person name="Guerra T."/>
            <person name="Hahn D."/>
        </authorList>
    </citation>
    <scope>NUCLEOTIDE SEQUENCE</scope>
    <source>
        <strain evidence="4">CN6</strain>
    </source>
</reference>
<dbReference type="Gene3D" id="3.60.40.10">
    <property type="entry name" value="PPM-type phosphatase domain"/>
    <property type="match status" value="1"/>
</dbReference>
<evidence type="ECO:0000313" key="4">
    <source>
        <dbReference type="EMBL" id="MBL7629096.1"/>
    </source>
</evidence>
<dbReference type="EMBL" id="JAEACQ010000210">
    <property type="protein sequence ID" value="MBL7629096.1"/>
    <property type="molecule type" value="Genomic_DNA"/>
</dbReference>
<evidence type="ECO:0000256" key="2">
    <source>
        <dbReference type="SAM" id="MobiDB-lite"/>
    </source>
</evidence>
<evidence type="ECO:0000313" key="5">
    <source>
        <dbReference type="Proteomes" id="UP000604475"/>
    </source>
</evidence>
<dbReference type="Pfam" id="PF07228">
    <property type="entry name" value="SpoIIE"/>
    <property type="match status" value="1"/>
</dbReference>
<dbReference type="Proteomes" id="UP000604475">
    <property type="component" value="Unassembled WGS sequence"/>
</dbReference>
<organism evidence="4 5">
    <name type="scientific">Frankia nepalensis</name>
    <dbReference type="NCBI Taxonomy" id="1836974"/>
    <lineage>
        <taxon>Bacteria</taxon>
        <taxon>Bacillati</taxon>
        <taxon>Actinomycetota</taxon>
        <taxon>Actinomycetes</taxon>
        <taxon>Frankiales</taxon>
        <taxon>Frankiaceae</taxon>
        <taxon>Frankia</taxon>
    </lineage>
</organism>
<evidence type="ECO:0000259" key="3">
    <source>
        <dbReference type="PROSITE" id="PS51746"/>
    </source>
</evidence>
<dbReference type="InterPro" id="IPR052016">
    <property type="entry name" value="Bact_Sigma-Reg"/>
</dbReference>
<dbReference type="SMART" id="SM00065">
    <property type="entry name" value="GAF"/>
    <property type="match status" value="1"/>
</dbReference>
<accession>A0A937RNH8</accession>
<dbReference type="Gene3D" id="3.30.450.40">
    <property type="match status" value="1"/>
</dbReference>
<protein>
    <submittedName>
        <fullName evidence="4">SpoIIE family protein phosphatase</fullName>
    </submittedName>
</protein>
<dbReference type="InterPro" id="IPR036457">
    <property type="entry name" value="PPM-type-like_dom_sf"/>
</dbReference>
<comment type="caution">
    <text evidence="4">The sequence shown here is derived from an EMBL/GenBank/DDBJ whole genome shotgun (WGS) entry which is preliminary data.</text>
</comment>
<dbReference type="SUPFAM" id="SSF55781">
    <property type="entry name" value="GAF domain-like"/>
    <property type="match status" value="1"/>
</dbReference>
<sequence>MDPRSGSASSDRVGAADRLAAVRATGPLDTDPEEPFDRLTRLAATILDVPLAFATMINGTRCYWKSVAGVPEKAPPVRQTPLDGSIFRQMINTGQPVVTPDATRETPILGDVLVHAAGLVAWAAFPVHGPDGHIVGAFGAADARPRPWTPRDLALLHTLAQAVSGEISLRHAAATATALARTLQESLLPPDIPELPGLRVSARYRPAGEGAEVLGDFYDVFSTGRTSLGVVLGDVAGKGVEAAKITALAHYTIRAAASRTHDPAAILNQLNTALLTQHPDSERFLSAAYLAVQESRRGRTVVVCSAGHTPVLLRRRDRTVTEVGAHGLVLGVFENPELTTTRLRLRPGDTLLLYTDGVTEARRGRDQFGDERLRALLASIDTATASTATADTVTAAVEAAVLAHTGGPPQDDIAILAIHLPQRT</sequence>
<dbReference type="Pfam" id="PF01590">
    <property type="entry name" value="GAF"/>
    <property type="match status" value="1"/>
</dbReference>
<feature type="domain" description="PPM-type phosphatase" evidence="3">
    <location>
        <begin position="199"/>
        <end position="420"/>
    </location>
</feature>
<proteinExistence type="predicted"/>
<dbReference type="PROSITE" id="PS51746">
    <property type="entry name" value="PPM_2"/>
    <property type="match status" value="1"/>
</dbReference>
<feature type="region of interest" description="Disordered" evidence="2">
    <location>
        <begin position="1"/>
        <end position="34"/>
    </location>
</feature>
<dbReference type="RefSeq" id="WP_203006634.1">
    <property type="nucleotide sequence ID" value="NZ_JADWYU010000261.1"/>
</dbReference>
<feature type="compositionally biased region" description="Polar residues" evidence="2">
    <location>
        <begin position="1"/>
        <end position="10"/>
    </location>
</feature>
<dbReference type="AlphaFoldDB" id="A0A937RNH8"/>
<dbReference type="InterPro" id="IPR001932">
    <property type="entry name" value="PPM-type_phosphatase-like_dom"/>
</dbReference>
<dbReference type="PANTHER" id="PTHR43156:SF2">
    <property type="entry name" value="STAGE II SPORULATION PROTEIN E"/>
    <property type="match status" value="1"/>
</dbReference>
<keyword evidence="5" id="KW-1185">Reference proteome</keyword>
<keyword evidence="1" id="KW-0378">Hydrolase</keyword>
<dbReference type="InterPro" id="IPR029016">
    <property type="entry name" value="GAF-like_dom_sf"/>
</dbReference>
<evidence type="ECO:0000256" key="1">
    <source>
        <dbReference type="ARBA" id="ARBA00022801"/>
    </source>
</evidence>